<gene>
    <name evidence="1" type="ORF">OKIOD_LOCUS13333</name>
</gene>
<dbReference type="Proteomes" id="UP001158576">
    <property type="component" value="Chromosome 2"/>
</dbReference>
<dbReference type="EMBL" id="OU015567">
    <property type="protein sequence ID" value="CAG5110136.1"/>
    <property type="molecule type" value="Genomic_DNA"/>
</dbReference>
<keyword evidence="2" id="KW-1185">Reference proteome</keyword>
<evidence type="ECO:0000313" key="2">
    <source>
        <dbReference type="Proteomes" id="UP001158576"/>
    </source>
</evidence>
<reference evidence="1 2" key="1">
    <citation type="submission" date="2021-04" db="EMBL/GenBank/DDBJ databases">
        <authorList>
            <person name="Bliznina A."/>
        </authorList>
    </citation>
    <scope>NUCLEOTIDE SEQUENCE [LARGE SCALE GENOMIC DNA]</scope>
</reference>
<evidence type="ECO:0000313" key="1">
    <source>
        <dbReference type="EMBL" id="CAG5110136.1"/>
    </source>
</evidence>
<protein>
    <submittedName>
        <fullName evidence="1">Oidioi.mRNA.OKI2018_I69.chr2.g4568.t1.cds</fullName>
    </submittedName>
</protein>
<dbReference type="SUPFAM" id="SSF117281">
    <property type="entry name" value="Kelch motif"/>
    <property type="match status" value="1"/>
</dbReference>
<accession>A0ABN7T220</accession>
<dbReference type="Gene3D" id="2.120.10.80">
    <property type="entry name" value="Kelch-type beta propeller"/>
    <property type="match status" value="1"/>
</dbReference>
<sequence length="461" mass="51394">MREILLFIFGTAGSLSKNTRSCPDQELGDQCDAQCRLIFIECRGNCADSVCESVCLHEYSECNDSCPCFHDCPDGCDGCKHPLCFCKNPELDNPIYKQCIEEAAARQKKCVTTCYANNACFERCNDDFFIDSARCPCMSECPTGCPCDGGYKCQPFITSICQRYSYKHSYIISADGSFKDNRYYSTPDVDGFSLEGVRNGYLNGEIFFFGGNNSPRQITKLNECSIELISITLLNDFEIDGMLVTVPTMPNEILLCSGSAPYTKCEDFNGQITRNNPYVMNFQHDCGCMALDNNMPTAIAGRDTETGDVHSKIEILGLSGWQYGKNHPIAARCMGCVSLGNGILTLGGNKITDGENNFSDEIYLLRNNEWSFAGRLQQGVVTSSLLFFDEFIISFAGSSYSENAIVERLEWNGTHVTSSTTIHEHNHLCFHPIVFKTSPDKCVDSCADSCFSWEVKDHFFY</sequence>
<organism evidence="1 2">
    <name type="scientific">Oikopleura dioica</name>
    <name type="common">Tunicate</name>
    <dbReference type="NCBI Taxonomy" id="34765"/>
    <lineage>
        <taxon>Eukaryota</taxon>
        <taxon>Metazoa</taxon>
        <taxon>Chordata</taxon>
        <taxon>Tunicata</taxon>
        <taxon>Appendicularia</taxon>
        <taxon>Copelata</taxon>
        <taxon>Oikopleuridae</taxon>
        <taxon>Oikopleura</taxon>
    </lineage>
</organism>
<name>A0ABN7T220_OIKDI</name>
<proteinExistence type="predicted"/>
<dbReference type="InterPro" id="IPR015915">
    <property type="entry name" value="Kelch-typ_b-propeller"/>
</dbReference>